<evidence type="ECO:0000256" key="3">
    <source>
        <dbReference type="ARBA" id="ARBA00023015"/>
    </source>
</evidence>
<evidence type="ECO:0000256" key="4">
    <source>
        <dbReference type="ARBA" id="ARBA00023163"/>
    </source>
</evidence>
<feature type="region of interest" description="Disordered" evidence="6">
    <location>
        <begin position="800"/>
        <end position="836"/>
    </location>
</feature>
<reference evidence="8" key="1">
    <citation type="journal article" date="2020" name="Fungal Divers.">
        <title>Resolving the Mortierellaceae phylogeny through synthesis of multi-gene phylogenetics and phylogenomics.</title>
        <authorList>
            <person name="Vandepol N."/>
            <person name="Liber J."/>
            <person name="Desiro A."/>
            <person name="Na H."/>
            <person name="Kennedy M."/>
            <person name="Barry K."/>
            <person name="Grigoriev I.V."/>
            <person name="Miller A.N."/>
            <person name="O'Donnell K."/>
            <person name="Stajich J.E."/>
            <person name="Bonito G."/>
        </authorList>
    </citation>
    <scope>NUCLEOTIDE SEQUENCE</scope>
    <source>
        <strain evidence="8">KOD1015</strain>
    </source>
</reference>
<feature type="region of interest" description="Disordered" evidence="6">
    <location>
        <begin position="174"/>
        <end position="194"/>
    </location>
</feature>
<dbReference type="PROSITE" id="PS00463">
    <property type="entry name" value="ZN2_CY6_FUNGAL_1"/>
    <property type="match status" value="1"/>
</dbReference>
<dbReference type="InterPro" id="IPR001138">
    <property type="entry name" value="Zn2Cys6_DnaBD"/>
</dbReference>
<dbReference type="GO" id="GO:0008270">
    <property type="term" value="F:zinc ion binding"/>
    <property type="evidence" value="ECO:0007669"/>
    <property type="project" value="InterPro"/>
</dbReference>
<dbReference type="SMART" id="SM00906">
    <property type="entry name" value="Fungal_trans"/>
    <property type="match status" value="1"/>
</dbReference>
<dbReference type="GO" id="GO:0006351">
    <property type="term" value="P:DNA-templated transcription"/>
    <property type="evidence" value="ECO:0007669"/>
    <property type="project" value="InterPro"/>
</dbReference>
<dbReference type="GO" id="GO:0003677">
    <property type="term" value="F:DNA binding"/>
    <property type="evidence" value="ECO:0007669"/>
    <property type="project" value="InterPro"/>
</dbReference>
<keyword evidence="3" id="KW-0805">Transcription regulation</keyword>
<dbReference type="SUPFAM" id="SSF57701">
    <property type="entry name" value="Zn2/Cys6 DNA-binding domain"/>
    <property type="match status" value="1"/>
</dbReference>
<dbReference type="GO" id="GO:0000981">
    <property type="term" value="F:DNA-binding transcription factor activity, RNA polymerase II-specific"/>
    <property type="evidence" value="ECO:0007669"/>
    <property type="project" value="InterPro"/>
</dbReference>
<dbReference type="SMART" id="SM00066">
    <property type="entry name" value="GAL4"/>
    <property type="match status" value="1"/>
</dbReference>
<dbReference type="EMBL" id="JAABOA010001021">
    <property type="protein sequence ID" value="KAF9582522.1"/>
    <property type="molecule type" value="Genomic_DNA"/>
</dbReference>
<evidence type="ECO:0000256" key="5">
    <source>
        <dbReference type="ARBA" id="ARBA00023242"/>
    </source>
</evidence>
<dbReference type="CDD" id="cd12148">
    <property type="entry name" value="fungal_TF_MHR"/>
    <property type="match status" value="1"/>
</dbReference>
<keyword evidence="2" id="KW-0479">Metal-binding</keyword>
<proteinExistence type="predicted"/>
<organism evidence="8 9">
    <name type="scientific">Lunasporangiospora selenospora</name>
    <dbReference type="NCBI Taxonomy" id="979761"/>
    <lineage>
        <taxon>Eukaryota</taxon>
        <taxon>Fungi</taxon>
        <taxon>Fungi incertae sedis</taxon>
        <taxon>Mucoromycota</taxon>
        <taxon>Mortierellomycotina</taxon>
        <taxon>Mortierellomycetes</taxon>
        <taxon>Mortierellales</taxon>
        <taxon>Mortierellaceae</taxon>
        <taxon>Lunasporangiospora</taxon>
    </lineage>
</organism>
<sequence>MVSDSKGSHPLPRSANFHPDSRQSPEDELLDPDLRYDSEPRRKISLASLSPHSRTQQRPASNEATTPTSDQADLTGAEAQPSEDDAVDSAASTNQAKKPLVKRVRIPIACVTCRHKKIKCDGQVPCSHCEKHRAECVYPAANKPISHEYVEALESRLRSTESHLLKLLAHGLQPSGSTDAADTNPHPPHTSICTSSLTVDDNPFGCSPQGHQDPIATELHLAEQQPLIKDHAIDLVKAIMGKLKIDSNGSARHLSPLHSLQTGPHASSDEAGPAGQTPNPETTATLPKPSAPTAIPAIIPPKVAETLFKAYFNNVHTFLPIFSRLSLQGFSSEHPSQAMPPFLLMAIYTVASCYVGDRELKGLTIGRNSKPHQVLYDRTRAMLDAHLGVPSLSTIQGLLLMAYYQLIELQPENLYRSRMYLQIAVRMAVDLGLSRETSAHCQKSRSDHIDFDVPGIEVFSASSLQSGTPLSKFMDTTLNAQHDRAVQQERQLAWLACYSLDGMLSGILGQDPCSPEIHENAWQLFQGIKSTVAVDSDLSSTLAFWYLHLELVRIYRRICELNKDQNNSSLQPAHLHQRIQSLDRALDEWRVSLPEHLIFVRDEYSVLGPRPDDANLPSYYTLYLHRYYYSLRLLLYRPLIYSKAHRGTLSDHRSALSNCVRAAARLTQLGQIIYHNYDWPWQGCGFFGYHMLLAAEIHLYLMTEAMELAVRSYVESPQVTNLHHQGSTLETAESQELSGQPPLMDIDVLPNPVHFGHHFSSVLPTTTPATMTVPESLVSTMSNAFGNVVESAIPLGGVNASLQSESNEGHPPSEIPDVDVFTYPHADPRCNKTRRK</sequence>
<keyword evidence="5" id="KW-0539">Nucleus</keyword>
<dbReference type="InterPro" id="IPR036864">
    <property type="entry name" value="Zn2-C6_fun-type_DNA-bd_sf"/>
</dbReference>
<keyword evidence="9" id="KW-1185">Reference proteome</keyword>
<name>A0A9P6KF79_9FUNG</name>
<evidence type="ECO:0000256" key="2">
    <source>
        <dbReference type="ARBA" id="ARBA00022723"/>
    </source>
</evidence>
<comment type="caution">
    <text evidence="8">The sequence shown here is derived from an EMBL/GenBank/DDBJ whole genome shotgun (WGS) entry which is preliminary data.</text>
</comment>
<evidence type="ECO:0000259" key="7">
    <source>
        <dbReference type="PROSITE" id="PS50048"/>
    </source>
</evidence>
<evidence type="ECO:0000256" key="1">
    <source>
        <dbReference type="ARBA" id="ARBA00004123"/>
    </source>
</evidence>
<dbReference type="GO" id="GO:0005634">
    <property type="term" value="C:nucleus"/>
    <property type="evidence" value="ECO:0007669"/>
    <property type="project" value="UniProtKB-SubCell"/>
</dbReference>
<dbReference type="InterPro" id="IPR007219">
    <property type="entry name" value="XnlR_reg_dom"/>
</dbReference>
<accession>A0A9P6KF79</accession>
<feature type="compositionally biased region" description="Polar residues" evidence="6">
    <location>
        <begin position="47"/>
        <end position="72"/>
    </location>
</feature>
<dbReference type="PROSITE" id="PS50048">
    <property type="entry name" value="ZN2_CY6_FUNGAL_2"/>
    <property type="match status" value="1"/>
</dbReference>
<dbReference type="OrthoDB" id="3362851at2759"/>
<feature type="compositionally biased region" description="Basic and acidic residues" evidence="6">
    <location>
        <begin position="32"/>
        <end position="42"/>
    </location>
</feature>
<keyword evidence="4" id="KW-0804">Transcription</keyword>
<feature type="region of interest" description="Disordered" evidence="6">
    <location>
        <begin position="1"/>
        <end position="96"/>
    </location>
</feature>
<dbReference type="AlphaFoldDB" id="A0A9P6KF79"/>
<dbReference type="PANTHER" id="PTHR47338">
    <property type="entry name" value="ZN(II)2CYS6 TRANSCRIPTION FACTOR (EUROFUNG)-RELATED"/>
    <property type="match status" value="1"/>
</dbReference>
<dbReference type="Pfam" id="PF04082">
    <property type="entry name" value="Fungal_trans"/>
    <property type="match status" value="1"/>
</dbReference>
<feature type="compositionally biased region" description="Polar residues" evidence="6">
    <location>
        <begin position="276"/>
        <end position="285"/>
    </location>
</feature>
<evidence type="ECO:0000256" key="6">
    <source>
        <dbReference type="SAM" id="MobiDB-lite"/>
    </source>
</evidence>
<comment type="subcellular location">
    <subcellularLocation>
        <location evidence="1">Nucleus</location>
    </subcellularLocation>
</comment>
<dbReference type="Proteomes" id="UP000780801">
    <property type="component" value="Unassembled WGS sequence"/>
</dbReference>
<feature type="region of interest" description="Disordered" evidence="6">
    <location>
        <begin position="250"/>
        <end position="291"/>
    </location>
</feature>
<evidence type="ECO:0000313" key="8">
    <source>
        <dbReference type="EMBL" id="KAF9582522.1"/>
    </source>
</evidence>
<dbReference type="Pfam" id="PF00172">
    <property type="entry name" value="Zn_clus"/>
    <property type="match status" value="1"/>
</dbReference>
<dbReference type="Gene3D" id="4.10.240.10">
    <property type="entry name" value="Zn(2)-C6 fungal-type DNA-binding domain"/>
    <property type="match status" value="1"/>
</dbReference>
<dbReference type="CDD" id="cd00067">
    <property type="entry name" value="GAL4"/>
    <property type="match status" value="1"/>
</dbReference>
<gene>
    <name evidence="8" type="ORF">BGW38_000107</name>
</gene>
<dbReference type="PANTHER" id="PTHR47338:SF5">
    <property type="entry name" value="ZN(II)2CYS6 TRANSCRIPTION FACTOR (EUROFUNG)"/>
    <property type="match status" value="1"/>
</dbReference>
<protein>
    <recommendedName>
        <fullName evidence="7">Zn(2)-C6 fungal-type domain-containing protein</fullName>
    </recommendedName>
</protein>
<dbReference type="InterPro" id="IPR050815">
    <property type="entry name" value="TF_fung"/>
</dbReference>
<evidence type="ECO:0000313" key="9">
    <source>
        <dbReference type="Proteomes" id="UP000780801"/>
    </source>
</evidence>
<feature type="domain" description="Zn(2)-C6 fungal-type" evidence="7">
    <location>
        <begin position="109"/>
        <end position="138"/>
    </location>
</feature>